<feature type="transmembrane region" description="Helical" evidence="1">
    <location>
        <begin position="7"/>
        <end position="28"/>
    </location>
</feature>
<comment type="caution">
    <text evidence="2">The sequence shown here is derived from an EMBL/GenBank/DDBJ whole genome shotgun (WGS) entry which is preliminary data.</text>
</comment>
<name>A0A0R2EXL4_9LACO</name>
<evidence type="ECO:0000313" key="3">
    <source>
        <dbReference type="Proteomes" id="UP000050865"/>
    </source>
</evidence>
<dbReference type="RefSeq" id="WP_054661721.1">
    <property type="nucleotide sequence ID" value="NZ_AYZJ01000067.1"/>
</dbReference>
<feature type="transmembrane region" description="Helical" evidence="1">
    <location>
        <begin position="125"/>
        <end position="145"/>
    </location>
</feature>
<dbReference type="PANTHER" id="PTHR34989:SF1">
    <property type="entry name" value="PROTEIN HDED"/>
    <property type="match status" value="1"/>
</dbReference>
<dbReference type="InterPro" id="IPR005325">
    <property type="entry name" value="DUF308_memb"/>
</dbReference>
<dbReference type="EMBL" id="AYZJ01000067">
    <property type="protein sequence ID" value="KRN20707.1"/>
    <property type="molecule type" value="Genomic_DNA"/>
</dbReference>
<dbReference type="GO" id="GO:0005886">
    <property type="term" value="C:plasma membrane"/>
    <property type="evidence" value="ECO:0007669"/>
    <property type="project" value="TreeGrafter"/>
</dbReference>
<proteinExistence type="predicted"/>
<keyword evidence="1" id="KW-1133">Transmembrane helix</keyword>
<dbReference type="PANTHER" id="PTHR34989">
    <property type="entry name" value="PROTEIN HDED"/>
    <property type="match status" value="1"/>
</dbReference>
<sequence>MFRQTHFGFDWGELFTGIALILAAIVVLNHPGATMATLTFLFALVAIIRGIAILASFTKLRALTGGLAWISLIAGIFDVLLGLVFLFDLESGAITLAYLFAIWFLVDSIANLVNAGHMREAGTGWFILTLILDIFAVVVSLLLIMQPVVAAVGLIILLATAFFILGVNAILTAFARRQI</sequence>
<reference evidence="2 3" key="1">
    <citation type="journal article" date="2015" name="Genome Announc.">
        <title>Expanding the biotechnology potential of lactobacilli through comparative genomics of 213 strains and associated genera.</title>
        <authorList>
            <person name="Sun Z."/>
            <person name="Harris H.M."/>
            <person name="McCann A."/>
            <person name="Guo C."/>
            <person name="Argimon S."/>
            <person name="Zhang W."/>
            <person name="Yang X."/>
            <person name="Jeffery I.B."/>
            <person name="Cooney J.C."/>
            <person name="Kagawa T.F."/>
            <person name="Liu W."/>
            <person name="Song Y."/>
            <person name="Salvetti E."/>
            <person name="Wrobel A."/>
            <person name="Rasinkangas P."/>
            <person name="Parkhill J."/>
            <person name="Rea M.C."/>
            <person name="O'Sullivan O."/>
            <person name="Ritari J."/>
            <person name="Douillard F.P."/>
            <person name="Paul Ross R."/>
            <person name="Yang R."/>
            <person name="Briner A.E."/>
            <person name="Felis G.E."/>
            <person name="de Vos W.M."/>
            <person name="Barrangou R."/>
            <person name="Klaenhammer T.R."/>
            <person name="Caufield P.W."/>
            <person name="Cui Y."/>
            <person name="Zhang H."/>
            <person name="O'Toole P.W."/>
        </authorList>
    </citation>
    <scope>NUCLEOTIDE SEQUENCE [LARGE SCALE GENOMIC DNA]</scope>
    <source>
        <strain evidence="2 3">DSM 22697</strain>
    </source>
</reference>
<keyword evidence="1" id="KW-0472">Membrane</keyword>
<dbReference type="AlphaFoldDB" id="A0A0R2EXL4"/>
<protein>
    <submittedName>
        <fullName evidence="2">Integral membrane protein</fullName>
    </submittedName>
</protein>
<feature type="transmembrane region" description="Helical" evidence="1">
    <location>
        <begin position="93"/>
        <end position="113"/>
    </location>
</feature>
<accession>A0A0R2EXL4</accession>
<feature type="transmembrane region" description="Helical" evidence="1">
    <location>
        <begin position="151"/>
        <end position="175"/>
    </location>
</feature>
<dbReference type="STRING" id="1423730.FC75_GL000039"/>
<evidence type="ECO:0000256" key="1">
    <source>
        <dbReference type="SAM" id="Phobius"/>
    </source>
</evidence>
<dbReference type="OrthoDB" id="2456403at2"/>
<feature type="transmembrane region" description="Helical" evidence="1">
    <location>
        <begin position="67"/>
        <end position="87"/>
    </location>
</feature>
<feature type="transmembrane region" description="Helical" evidence="1">
    <location>
        <begin position="34"/>
        <end position="55"/>
    </location>
</feature>
<dbReference type="PATRIC" id="fig|1423730.4.peg.44"/>
<dbReference type="Proteomes" id="UP000050865">
    <property type="component" value="Unassembled WGS sequence"/>
</dbReference>
<dbReference type="InterPro" id="IPR052712">
    <property type="entry name" value="Acid_resist_chaperone_HdeD"/>
</dbReference>
<evidence type="ECO:0000313" key="2">
    <source>
        <dbReference type="EMBL" id="KRN20707.1"/>
    </source>
</evidence>
<keyword evidence="1" id="KW-0812">Transmembrane</keyword>
<gene>
    <name evidence="2" type="ORF">FC75_GL000039</name>
</gene>
<organism evidence="2 3">
    <name type="scientific">Lacticaseibacillus camelliae DSM 22697 = JCM 13995</name>
    <dbReference type="NCBI Taxonomy" id="1423730"/>
    <lineage>
        <taxon>Bacteria</taxon>
        <taxon>Bacillati</taxon>
        <taxon>Bacillota</taxon>
        <taxon>Bacilli</taxon>
        <taxon>Lactobacillales</taxon>
        <taxon>Lactobacillaceae</taxon>
        <taxon>Lacticaseibacillus</taxon>
    </lineage>
</organism>
<dbReference type="Pfam" id="PF03729">
    <property type="entry name" value="DUF308"/>
    <property type="match status" value="2"/>
</dbReference>
<keyword evidence="3" id="KW-1185">Reference proteome</keyword>